<sequence length="288" mass="33031">MVKLLRELSFTNQFFVEKPQEEEPEKTNTKSEALIPTSTATTSTVTTTITHPPPPPPQPQQSITNQTLLKCIATALSSTYATPAENSLLAKTGDITTFMKRYCCKVKKIVLTQSDYEGQRMKLLKLSTQMSFTFSSRWRNVTSCLLIRLTGRIREMKAARYLDFGLELLVLEQLWIDDVYMILRRVEKKSEHICEFSVSSASKSTQDTGHLDHLPGSDKRMLSTTVKLWTQNLVIRQWVEDFQLGIESYQTQLNLTKPRWDAKDNKFKPDYTIIESHRAVVFPVNNNT</sequence>
<accession>A0A6L2MTM3</accession>
<comment type="caution">
    <text evidence="1">The sequence shown here is derived from an EMBL/GenBank/DDBJ whole genome shotgun (WGS) entry which is preliminary data.</text>
</comment>
<name>A0A6L2MTM3_TANCI</name>
<protein>
    <submittedName>
        <fullName evidence="1">Uncharacterized protein</fullName>
    </submittedName>
</protein>
<dbReference type="EMBL" id="BKCJ010007453">
    <property type="protein sequence ID" value="GEU77341.1"/>
    <property type="molecule type" value="Genomic_DNA"/>
</dbReference>
<organism evidence="1">
    <name type="scientific">Tanacetum cinerariifolium</name>
    <name type="common">Dalmatian daisy</name>
    <name type="synonym">Chrysanthemum cinerariifolium</name>
    <dbReference type="NCBI Taxonomy" id="118510"/>
    <lineage>
        <taxon>Eukaryota</taxon>
        <taxon>Viridiplantae</taxon>
        <taxon>Streptophyta</taxon>
        <taxon>Embryophyta</taxon>
        <taxon>Tracheophyta</taxon>
        <taxon>Spermatophyta</taxon>
        <taxon>Magnoliopsida</taxon>
        <taxon>eudicotyledons</taxon>
        <taxon>Gunneridae</taxon>
        <taxon>Pentapetalae</taxon>
        <taxon>asterids</taxon>
        <taxon>campanulids</taxon>
        <taxon>Asterales</taxon>
        <taxon>Asteraceae</taxon>
        <taxon>Asteroideae</taxon>
        <taxon>Anthemideae</taxon>
        <taxon>Anthemidinae</taxon>
        <taxon>Tanacetum</taxon>
    </lineage>
</organism>
<proteinExistence type="predicted"/>
<dbReference type="AlphaFoldDB" id="A0A6L2MTM3"/>
<gene>
    <name evidence="1" type="ORF">Tci_049319</name>
</gene>
<reference evidence="1" key="1">
    <citation type="journal article" date="2019" name="Sci. Rep.">
        <title>Draft genome of Tanacetum cinerariifolium, the natural source of mosquito coil.</title>
        <authorList>
            <person name="Yamashiro T."/>
            <person name="Shiraishi A."/>
            <person name="Satake H."/>
            <person name="Nakayama K."/>
        </authorList>
    </citation>
    <scope>NUCLEOTIDE SEQUENCE</scope>
</reference>
<evidence type="ECO:0000313" key="1">
    <source>
        <dbReference type="EMBL" id="GEU77341.1"/>
    </source>
</evidence>